<dbReference type="EMBL" id="OW152821">
    <property type="protein sequence ID" value="CAH2076607.1"/>
    <property type="molecule type" value="Genomic_DNA"/>
</dbReference>
<evidence type="ECO:0008006" key="5">
    <source>
        <dbReference type="Google" id="ProtNLM"/>
    </source>
</evidence>
<dbReference type="PANTHER" id="PTHR44216:SF3">
    <property type="entry name" value="PROTEIN O-MANNOSYL-TRANSFERASE TMTC2"/>
    <property type="match status" value="1"/>
</dbReference>
<accession>A0ABN8J7G0</accession>
<dbReference type="InterPro" id="IPR019734">
    <property type="entry name" value="TPR_rpt"/>
</dbReference>
<dbReference type="InterPro" id="IPR052384">
    <property type="entry name" value="TMTC_O-mannosyltransferase"/>
</dbReference>
<evidence type="ECO:0000256" key="2">
    <source>
        <dbReference type="SAM" id="Phobius"/>
    </source>
</evidence>
<dbReference type="Pfam" id="PF13176">
    <property type="entry name" value="TPR_7"/>
    <property type="match status" value="1"/>
</dbReference>
<feature type="repeat" description="TPR" evidence="1">
    <location>
        <begin position="452"/>
        <end position="485"/>
    </location>
</feature>
<feature type="transmembrane region" description="Helical" evidence="2">
    <location>
        <begin position="87"/>
        <end position="108"/>
    </location>
</feature>
<keyword evidence="1" id="KW-0802">TPR repeat</keyword>
<protein>
    <recommendedName>
        <fullName evidence="5">Dolichyl-phosphate-mannose--protein mannosyltransferase</fullName>
    </recommendedName>
</protein>
<dbReference type="Gene3D" id="1.25.40.10">
    <property type="entry name" value="Tetratricopeptide repeat domain"/>
    <property type="match status" value="3"/>
</dbReference>
<organism evidence="3 4">
    <name type="scientific">Iphiclides podalirius</name>
    <name type="common">scarce swallowtail</name>
    <dbReference type="NCBI Taxonomy" id="110791"/>
    <lineage>
        <taxon>Eukaryota</taxon>
        <taxon>Metazoa</taxon>
        <taxon>Ecdysozoa</taxon>
        <taxon>Arthropoda</taxon>
        <taxon>Hexapoda</taxon>
        <taxon>Insecta</taxon>
        <taxon>Pterygota</taxon>
        <taxon>Neoptera</taxon>
        <taxon>Endopterygota</taxon>
        <taxon>Lepidoptera</taxon>
        <taxon>Glossata</taxon>
        <taxon>Ditrysia</taxon>
        <taxon>Papilionoidea</taxon>
        <taxon>Papilionidae</taxon>
        <taxon>Papilioninae</taxon>
        <taxon>Iphiclides</taxon>
    </lineage>
</organism>
<keyword evidence="2" id="KW-0472">Membrane</keyword>
<dbReference type="PROSITE" id="PS50293">
    <property type="entry name" value="TPR_REGION"/>
    <property type="match status" value="2"/>
</dbReference>
<keyword evidence="2" id="KW-1133">Transmembrane helix</keyword>
<evidence type="ECO:0000313" key="3">
    <source>
        <dbReference type="EMBL" id="CAH2076607.1"/>
    </source>
</evidence>
<keyword evidence="2" id="KW-0812">Transmembrane</keyword>
<dbReference type="SUPFAM" id="SSF48452">
    <property type="entry name" value="TPR-like"/>
    <property type="match status" value="2"/>
</dbReference>
<evidence type="ECO:0000313" key="4">
    <source>
        <dbReference type="Proteomes" id="UP000837857"/>
    </source>
</evidence>
<reference evidence="3" key="1">
    <citation type="submission" date="2022-03" db="EMBL/GenBank/DDBJ databases">
        <authorList>
            <person name="Martin H S."/>
        </authorList>
    </citation>
    <scope>NUCLEOTIDE SEQUENCE</scope>
</reference>
<feature type="repeat" description="TPR" evidence="1">
    <location>
        <begin position="373"/>
        <end position="406"/>
    </location>
</feature>
<evidence type="ECO:0000256" key="1">
    <source>
        <dbReference type="PROSITE-ProRule" id="PRU00339"/>
    </source>
</evidence>
<dbReference type="PANTHER" id="PTHR44216">
    <property type="entry name" value="PROTEIN O-MANNOSYL-TRANSFERASE TMTC2"/>
    <property type="match status" value="1"/>
</dbReference>
<dbReference type="Proteomes" id="UP000837857">
    <property type="component" value="Chromosome 9"/>
</dbReference>
<gene>
    <name evidence="3" type="ORF">IPOD504_LOCUS17338</name>
</gene>
<sequence length="685" mass="76969">MDQWMTAASALLAFILYYNTLDAGFVYDDRRAILSNPDVIGHTPIKALFENDFWGTPLSDPGSHGSYRPLCVASYRLNYALSGFRPWSYHFLNVLFHSIATALVVTTARRILPTYCMRVGSAVAGLSFAAHPIHTEAVAGVVGRADLAACNFFLLSFLLYCEHSRIRNEFQRKLCRHGAKDNLTHQQLSITVHVLRFGCHGFFERILINFRRLLKASKIATLVLSACEVDSGCVKMKKCQCNSSVSVYTYELLQWFTLAGTLLFATAATLCKEPGIMVVPLCILYDLLRDTRHDESSIKYRWRSIFALGTGGCILLYWRNRDWHDEESLFRSALHINPPKAYGNLGSVLTTQGRIEEAEVAFERALKYRPNMADVHYNLGILLQNQRRYGEAITSFERAIYFRPSMALAYVNLGTSLMADGRLAEAASALRTGARVEGLRVRDRREHDAARVSALVQLATLHTQRGHWHKALSAYKDALQILPDTNSPVVGWTRHSVLSMAGDIYIQLQQWSQAENSILSALAVAPKDLGTHITLAQILARNTSRALEAEMWFKRAVTLAPDDPSVRDQFGMFLRSQRRLRESAEQLERAAQLSPLDGARAAAAARALRDARRCRSAERWYARAVELNPEDAAYHSNLGAILHLNGKYAAAATSYRRALQLQPNDEITITNLKRVRTLMSKQSRK</sequence>
<name>A0ABN8J7G0_9NEOP</name>
<dbReference type="Pfam" id="PF13432">
    <property type="entry name" value="TPR_16"/>
    <property type="match status" value="3"/>
</dbReference>
<dbReference type="InterPro" id="IPR011990">
    <property type="entry name" value="TPR-like_helical_dom_sf"/>
</dbReference>
<dbReference type="SMART" id="SM00028">
    <property type="entry name" value="TPR"/>
    <property type="match status" value="8"/>
</dbReference>
<proteinExistence type="predicted"/>
<keyword evidence="4" id="KW-1185">Reference proteome</keyword>
<dbReference type="PROSITE" id="PS50005">
    <property type="entry name" value="TPR"/>
    <property type="match status" value="4"/>
</dbReference>
<feature type="repeat" description="TPR" evidence="1">
    <location>
        <begin position="339"/>
        <end position="372"/>
    </location>
</feature>
<feature type="repeat" description="TPR" evidence="1">
    <location>
        <begin position="632"/>
        <end position="665"/>
    </location>
</feature>
<feature type="non-terminal residue" evidence="3">
    <location>
        <position position="685"/>
    </location>
</feature>